<evidence type="ECO:0000313" key="3">
    <source>
        <dbReference type="Proteomes" id="UP000596427"/>
    </source>
</evidence>
<protein>
    <submittedName>
        <fullName evidence="2">Enoyl-CoA hydratase/isomerase family protein</fullName>
    </submittedName>
</protein>
<organism evidence="2 3">
    <name type="scientific">Xanthobacter dioxanivorans</name>
    <dbReference type="NCBI Taxonomy" id="2528964"/>
    <lineage>
        <taxon>Bacteria</taxon>
        <taxon>Pseudomonadati</taxon>
        <taxon>Pseudomonadota</taxon>
        <taxon>Alphaproteobacteria</taxon>
        <taxon>Hyphomicrobiales</taxon>
        <taxon>Xanthobacteraceae</taxon>
        <taxon>Xanthobacter</taxon>
    </lineage>
</organism>
<dbReference type="RefSeq" id="WP_203195531.1">
    <property type="nucleotide sequence ID" value="NZ_CP063362.1"/>
</dbReference>
<dbReference type="PANTHER" id="PTHR42964">
    <property type="entry name" value="ENOYL-COA HYDRATASE"/>
    <property type="match status" value="1"/>
</dbReference>
<keyword evidence="3" id="KW-1185">Reference proteome</keyword>
<dbReference type="Pfam" id="PF00378">
    <property type="entry name" value="ECH_1"/>
    <property type="match status" value="1"/>
</dbReference>
<evidence type="ECO:0000256" key="1">
    <source>
        <dbReference type="ARBA" id="ARBA00005254"/>
    </source>
</evidence>
<dbReference type="Gene3D" id="3.90.226.10">
    <property type="entry name" value="2-enoyl-CoA Hydratase, Chain A, domain 1"/>
    <property type="match status" value="1"/>
</dbReference>
<proteinExistence type="inferred from homology"/>
<dbReference type="InterPro" id="IPR051683">
    <property type="entry name" value="Enoyl-CoA_Hydratase/Isomerase"/>
</dbReference>
<dbReference type="CDD" id="cd06558">
    <property type="entry name" value="crotonase-like"/>
    <property type="match status" value="1"/>
</dbReference>
<evidence type="ECO:0000313" key="2">
    <source>
        <dbReference type="EMBL" id="QRG08621.1"/>
    </source>
</evidence>
<dbReference type="Proteomes" id="UP000596427">
    <property type="component" value="Chromosome"/>
</dbReference>
<sequence length="276" mass="29203">MTNAQGNIASANPAVVEDAVIVERNGDHTVLRINRPEQRNALSNEVLAGLREGVAAVKADRSARVLVLAGTGDEAFCAGGNLRQMGDASSDAYEAHRGRSQLAALFRDLWELGKPTVARVPGYALAGGFGLAAACDFIIASERAVFGIPEISIGLWPYMISVPLLHAMAPKQALKLMMTGERVGAAEGLRLGFVTEIAPHAELDAVLAKFVGRLADASPQSMALGRTAFYAVLNHDVDARLRMLEALLTVNLSMPDAVEGLAAFVQKRTASWKSGA</sequence>
<dbReference type="PANTHER" id="PTHR42964:SF1">
    <property type="entry name" value="POLYKETIDE BIOSYNTHESIS ENOYL-COA HYDRATASE PKSH-RELATED"/>
    <property type="match status" value="1"/>
</dbReference>
<dbReference type="EMBL" id="CP063362">
    <property type="protein sequence ID" value="QRG08621.1"/>
    <property type="molecule type" value="Genomic_DNA"/>
</dbReference>
<dbReference type="SUPFAM" id="SSF52096">
    <property type="entry name" value="ClpP/crotonase"/>
    <property type="match status" value="1"/>
</dbReference>
<reference evidence="2 3" key="1">
    <citation type="submission" date="2020-10" db="EMBL/GenBank/DDBJ databases">
        <title>Degradation of 1,4-Dioxane by Xanthobacter sp. YN2, via a Novel Group-2 Soluble Di-Iron Monooxygenase.</title>
        <authorList>
            <person name="Ma F."/>
            <person name="Wang Y."/>
            <person name="Yang J."/>
            <person name="Guo H."/>
            <person name="Su D."/>
            <person name="Yu L."/>
        </authorList>
    </citation>
    <scope>NUCLEOTIDE SEQUENCE [LARGE SCALE GENOMIC DNA]</scope>
    <source>
        <strain evidence="2 3">YN2</strain>
    </source>
</reference>
<comment type="similarity">
    <text evidence="1">Belongs to the enoyl-CoA hydratase/isomerase family.</text>
</comment>
<dbReference type="Gene3D" id="1.10.12.10">
    <property type="entry name" value="Lyase 2-enoyl-coa Hydratase, Chain A, domain 2"/>
    <property type="match status" value="1"/>
</dbReference>
<dbReference type="InterPro" id="IPR001753">
    <property type="entry name" value="Enoyl-CoA_hydra/iso"/>
</dbReference>
<gene>
    <name evidence="2" type="ORF">EZH22_10225</name>
</gene>
<dbReference type="KEGG" id="xdi:EZH22_10225"/>
<dbReference type="AlphaFoldDB" id="A0A974SJN7"/>
<dbReference type="InterPro" id="IPR029045">
    <property type="entry name" value="ClpP/crotonase-like_dom_sf"/>
</dbReference>
<accession>A0A974SJN7</accession>
<dbReference type="InterPro" id="IPR014748">
    <property type="entry name" value="Enoyl-CoA_hydra_C"/>
</dbReference>
<dbReference type="GO" id="GO:0003824">
    <property type="term" value="F:catalytic activity"/>
    <property type="evidence" value="ECO:0007669"/>
    <property type="project" value="UniProtKB-ARBA"/>
</dbReference>
<name>A0A974SJN7_9HYPH</name>